<organism evidence="2">
    <name type="scientific">Anguilla anguilla</name>
    <name type="common">European freshwater eel</name>
    <name type="synonym">Muraena anguilla</name>
    <dbReference type="NCBI Taxonomy" id="7936"/>
    <lineage>
        <taxon>Eukaryota</taxon>
        <taxon>Metazoa</taxon>
        <taxon>Chordata</taxon>
        <taxon>Craniata</taxon>
        <taxon>Vertebrata</taxon>
        <taxon>Euteleostomi</taxon>
        <taxon>Actinopterygii</taxon>
        <taxon>Neopterygii</taxon>
        <taxon>Teleostei</taxon>
        <taxon>Anguilliformes</taxon>
        <taxon>Anguillidae</taxon>
        <taxon>Anguilla</taxon>
    </lineage>
</organism>
<dbReference type="AlphaFoldDB" id="A0A0E9WNX3"/>
<evidence type="ECO:0000313" key="2">
    <source>
        <dbReference type="EMBL" id="JAH92124.1"/>
    </source>
</evidence>
<feature type="region of interest" description="Disordered" evidence="1">
    <location>
        <begin position="43"/>
        <end position="63"/>
    </location>
</feature>
<proteinExistence type="predicted"/>
<dbReference type="EMBL" id="GBXM01016453">
    <property type="protein sequence ID" value="JAH92124.1"/>
    <property type="molecule type" value="Transcribed_RNA"/>
</dbReference>
<sequence>MFRSPCEAVVCTSCVLSSSFLSTVVPLLHQATSNIHSVIQENRGVSGGERQTRDLHTKATQVC</sequence>
<protein>
    <submittedName>
        <fullName evidence="2">Uncharacterized protein</fullName>
    </submittedName>
</protein>
<reference evidence="2" key="1">
    <citation type="submission" date="2014-11" db="EMBL/GenBank/DDBJ databases">
        <authorList>
            <person name="Amaro Gonzalez C."/>
        </authorList>
    </citation>
    <scope>NUCLEOTIDE SEQUENCE</scope>
</reference>
<name>A0A0E9WNX3_ANGAN</name>
<accession>A0A0E9WNX3</accession>
<evidence type="ECO:0000256" key="1">
    <source>
        <dbReference type="SAM" id="MobiDB-lite"/>
    </source>
</evidence>
<reference evidence="2" key="2">
    <citation type="journal article" date="2015" name="Fish Shellfish Immunol.">
        <title>Early steps in the European eel (Anguilla anguilla)-Vibrio vulnificus interaction in the gills: Role of the RtxA13 toxin.</title>
        <authorList>
            <person name="Callol A."/>
            <person name="Pajuelo D."/>
            <person name="Ebbesson L."/>
            <person name="Teles M."/>
            <person name="MacKenzie S."/>
            <person name="Amaro C."/>
        </authorList>
    </citation>
    <scope>NUCLEOTIDE SEQUENCE</scope>
</reference>